<keyword evidence="7" id="KW-0238">DNA-binding</keyword>
<keyword evidence="5" id="KW-0067">ATP-binding</keyword>
<dbReference type="SMART" id="SM00717">
    <property type="entry name" value="SANT"/>
    <property type="match status" value="2"/>
</dbReference>
<evidence type="ECO:0000256" key="8">
    <source>
        <dbReference type="ARBA" id="ARBA00023242"/>
    </source>
</evidence>
<dbReference type="EMBL" id="CAJJDM010000063">
    <property type="protein sequence ID" value="CAD8079411.1"/>
    <property type="molecule type" value="Genomic_DNA"/>
</dbReference>
<evidence type="ECO:0000256" key="3">
    <source>
        <dbReference type="ARBA" id="ARBA00022801"/>
    </source>
</evidence>
<keyword evidence="2" id="KW-0547">Nucleotide-binding</keyword>
<dbReference type="OMA" id="ECVINNE"/>
<feature type="domain" description="Helicase C-terminal" evidence="11">
    <location>
        <begin position="436"/>
        <end position="596"/>
    </location>
</feature>
<name>A0A8S1MLY5_PARPR</name>
<dbReference type="CDD" id="cd18793">
    <property type="entry name" value="SF2_C_SNF"/>
    <property type="match status" value="1"/>
</dbReference>
<feature type="domain" description="Helicase ATP-binding" evidence="10">
    <location>
        <begin position="134"/>
        <end position="298"/>
    </location>
</feature>
<keyword evidence="3" id="KW-0378">Hydrolase</keyword>
<evidence type="ECO:0000256" key="4">
    <source>
        <dbReference type="ARBA" id="ARBA00022806"/>
    </source>
</evidence>
<evidence type="ECO:0000256" key="5">
    <source>
        <dbReference type="ARBA" id="ARBA00022840"/>
    </source>
</evidence>
<dbReference type="SMART" id="SM00487">
    <property type="entry name" value="DEXDc"/>
    <property type="match status" value="1"/>
</dbReference>
<dbReference type="GO" id="GO:0005524">
    <property type="term" value="F:ATP binding"/>
    <property type="evidence" value="ECO:0007669"/>
    <property type="project" value="UniProtKB-KW"/>
</dbReference>
<dbReference type="InterPro" id="IPR000330">
    <property type="entry name" value="SNF2_N"/>
</dbReference>
<dbReference type="InterPro" id="IPR001650">
    <property type="entry name" value="Helicase_C-like"/>
</dbReference>
<accession>A0A8S1MLY5</accession>
<keyword evidence="13" id="KW-1185">Reference proteome</keyword>
<reference evidence="12" key="1">
    <citation type="submission" date="2021-01" db="EMBL/GenBank/DDBJ databases">
        <authorList>
            <consortium name="Genoscope - CEA"/>
            <person name="William W."/>
        </authorList>
    </citation>
    <scope>NUCLEOTIDE SEQUENCE</scope>
</reference>
<dbReference type="SMART" id="SM00490">
    <property type="entry name" value="HELICc"/>
    <property type="match status" value="1"/>
</dbReference>
<evidence type="ECO:0000259" key="11">
    <source>
        <dbReference type="PROSITE" id="PS51194"/>
    </source>
</evidence>
<keyword evidence="8" id="KW-0539">Nucleus</keyword>
<evidence type="ECO:0000256" key="9">
    <source>
        <dbReference type="SAM" id="MobiDB-lite"/>
    </source>
</evidence>
<dbReference type="Pfam" id="PF00271">
    <property type="entry name" value="Helicase_C"/>
    <property type="match status" value="1"/>
</dbReference>
<proteinExistence type="predicted"/>
<dbReference type="GO" id="GO:0005634">
    <property type="term" value="C:nucleus"/>
    <property type="evidence" value="ECO:0007669"/>
    <property type="project" value="UniProtKB-SubCell"/>
</dbReference>
<organism evidence="12 13">
    <name type="scientific">Paramecium primaurelia</name>
    <dbReference type="NCBI Taxonomy" id="5886"/>
    <lineage>
        <taxon>Eukaryota</taxon>
        <taxon>Sar</taxon>
        <taxon>Alveolata</taxon>
        <taxon>Ciliophora</taxon>
        <taxon>Intramacronucleata</taxon>
        <taxon>Oligohymenophorea</taxon>
        <taxon>Peniculida</taxon>
        <taxon>Parameciidae</taxon>
        <taxon>Paramecium</taxon>
    </lineage>
</organism>
<dbReference type="PROSITE" id="PS51192">
    <property type="entry name" value="HELICASE_ATP_BIND_1"/>
    <property type="match status" value="1"/>
</dbReference>
<keyword evidence="6" id="KW-0156">Chromatin regulator</keyword>
<dbReference type="FunFam" id="3.40.50.10810:FF:000005">
    <property type="entry name" value="Photoperiod-independent early flowering 1"/>
    <property type="match status" value="1"/>
</dbReference>
<comment type="caution">
    <text evidence="12">The sequence shown here is derived from an EMBL/GenBank/DDBJ whole genome shotgun (WGS) entry which is preliminary data.</text>
</comment>
<dbReference type="AlphaFoldDB" id="A0A8S1MLY5"/>
<dbReference type="GO" id="GO:0016787">
    <property type="term" value="F:hydrolase activity"/>
    <property type="evidence" value="ECO:0007669"/>
    <property type="project" value="UniProtKB-KW"/>
</dbReference>
<protein>
    <submittedName>
        <fullName evidence="12">Uncharacterized protein</fullName>
    </submittedName>
</protein>
<evidence type="ECO:0000256" key="2">
    <source>
        <dbReference type="ARBA" id="ARBA00022741"/>
    </source>
</evidence>
<dbReference type="FunFam" id="3.40.50.300:FF:002991">
    <property type="entry name" value="Helicase, putative"/>
    <property type="match status" value="1"/>
</dbReference>
<evidence type="ECO:0000313" key="13">
    <source>
        <dbReference type="Proteomes" id="UP000688137"/>
    </source>
</evidence>
<dbReference type="InterPro" id="IPR014001">
    <property type="entry name" value="Helicase_ATP-bd"/>
</dbReference>
<evidence type="ECO:0000256" key="7">
    <source>
        <dbReference type="ARBA" id="ARBA00023125"/>
    </source>
</evidence>
<dbReference type="InterPro" id="IPR049730">
    <property type="entry name" value="SNF2/RAD54-like_C"/>
</dbReference>
<dbReference type="Pfam" id="PF00176">
    <property type="entry name" value="SNF2-rel_dom"/>
    <property type="match status" value="1"/>
</dbReference>
<evidence type="ECO:0000313" key="12">
    <source>
        <dbReference type="EMBL" id="CAD8079411.1"/>
    </source>
</evidence>
<dbReference type="InterPro" id="IPR001005">
    <property type="entry name" value="SANT/Myb"/>
</dbReference>
<gene>
    <name evidence="12" type="ORF">PPRIM_AZ9-3.1.T0620011</name>
</gene>
<dbReference type="GO" id="GO:0006338">
    <property type="term" value="P:chromatin remodeling"/>
    <property type="evidence" value="ECO:0007669"/>
    <property type="project" value="InterPro"/>
</dbReference>
<dbReference type="Pfam" id="PF09111">
    <property type="entry name" value="SLIDE"/>
    <property type="match status" value="1"/>
</dbReference>
<dbReference type="InterPro" id="IPR015195">
    <property type="entry name" value="SLIDE"/>
</dbReference>
<dbReference type="GO" id="GO:0004386">
    <property type="term" value="F:helicase activity"/>
    <property type="evidence" value="ECO:0007669"/>
    <property type="project" value="UniProtKB-KW"/>
</dbReference>
<evidence type="ECO:0000256" key="6">
    <source>
        <dbReference type="ARBA" id="ARBA00022853"/>
    </source>
</evidence>
<evidence type="ECO:0000259" key="10">
    <source>
        <dbReference type="PROSITE" id="PS51192"/>
    </source>
</evidence>
<keyword evidence="4" id="KW-0347">Helicase</keyword>
<dbReference type="PANTHER" id="PTHR10799">
    <property type="entry name" value="SNF2/RAD54 HELICASE FAMILY"/>
    <property type="match status" value="1"/>
</dbReference>
<feature type="compositionally biased region" description="Basic residues" evidence="9">
    <location>
        <begin position="969"/>
        <end position="995"/>
    </location>
</feature>
<feature type="region of interest" description="Disordered" evidence="9">
    <location>
        <begin position="939"/>
        <end position="1021"/>
    </location>
</feature>
<feature type="compositionally biased region" description="Basic and acidic residues" evidence="9">
    <location>
        <begin position="939"/>
        <end position="966"/>
    </location>
</feature>
<sequence length="1021" mass="120352">MSESEEESVLSEDVEQDEEELYAKKELLRIDDLKREQEKFLYKLSCEKPVKISSSSRQEIKDQQVSDKLSILFDEVEEEMDNLISKAKQYVQYINKRQGEENSTLPNTYLKTQPSILKKGKLTGYQLQGLNWLISMQEAGLNGILADQMGLGKTIQTIALLGFMKQFKNISGPHLIVGPLSTVTNWERELSEWLPKCSVLKMMATEEWRHDFNKHLNKKDYDVIVASYECVINNERILNKYKFEYLIIDEAHKLKNEESLFFTTLKRLSSRFRLLLTGTPLQNNPHELWSLLNYLMPQLFTSSEAFDQWFYINKLISEKEMLQEKYEKRNLNMIDKAKSIIQIFMLRRTKSEVALDIPPKKEIHLYVQMTPLQKTHYRNIILNKKVVGVTTQKSLMNILIQLRKICQHLYMFPELEDRDLPALGEHLIENSGKLKVLDMFLKKLYNENHKVILFSQFSTLLDILEDYLNYRKYKYCRLDGSTPIEVRDENIRNFQKPNSDLFIFLLSTRAGGLGITLTAADTVIIYDSDFNPQLDQQAMDRAHRIGQTKNVMVYRLICKSTVEEKIIERQQIKLRWEQMIIDKGHSQMVGMMNKKEDLKSITTYGASQILKDEPYTEEDIETLLKRGEELTEQLNQEIDKKFKIIKDKIEKVELGVKTIKVFDFFKDPNNEKDLQVIEQQIKLNQVNKQVEQSNKGEILPQFSKLCTEVVVEAHKFYSDPQQYKELMQRDENFKLYELYKQKQLDFQLDIEILPLTPMEDKQLQKLKQSGFEWRTKEFDQFLQSCIKYGRGDIMNIANSMGKTQKEIQQYMKVFNQRYDEIPDINKYMVRIEKTEAQLEQEQEYSDLLIKFIKLYDDPLLEMDFNQIYKQTYFTLESDQLIVYATYIEGFGRWDKIQKYILNHELSFFDNYIRSLTKKSIKQRLLLLLKSIKKIVDSKNKQAKKSEQMKAKQVEEAKEADNVEQSKSRSNSKNRKKKKSKSVKKVTQSKKKKTKSPKPISSVKSKSIDQSIKEMGKSILKK</sequence>
<comment type="subcellular location">
    <subcellularLocation>
        <location evidence="1">Nucleus</location>
    </subcellularLocation>
</comment>
<evidence type="ECO:0000256" key="1">
    <source>
        <dbReference type="ARBA" id="ARBA00004123"/>
    </source>
</evidence>
<dbReference type="GO" id="GO:0003677">
    <property type="term" value="F:DNA binding"/>
    <property type="evidence" value="ECO:0007669"/>
    <property type="project" value="UniProtKB-KW"/>
</dbReference>
<dbReference type="Proteomes" id="UP000688137">
    <property type="component" value="Unassembled WGS sequence"/>
</dbReference>
<dbReference type="PROSITE" id="PS51194">
    <property type="entry name" value="HELICASE_CTER"/>
    <property type="match status" value="1"/>
</dbReference>